<dbReference type="GO" id="GO:0016042">
    <property type="term" value="P:lipid catabolic process"/>
    <property type="evidence" value="ECO:0007669"/>
    <property type="project" value="UniProtKB-KW"/>
</dbReference>
<feature type="signal peptide" evidence="8">
    <location>
        <begin position="1"/>
        <end position="22"/>
    </location>
</feature>
<name>A0AAP0D9M7_9ASTR</name>
<evidence type="ECO:0000256" key="2">
    <source>
        <dbReference type="ARBA" id="ARBA00008668"/>
    </source>
</evidence>
<dbReference type="PANTHER" id="PTHR45650">
    <property type="entry name" value="GDSL-LIKE LIPASE/ACYLHYDROLASE-RELATED"/>
    <property type="match status" value="1"/>
</dbReference>
<keyword evidence="4 8" id="KW-0732">Signal</keyword>
<gene>
    <name evidence="9" type="ORF">SSX86_013059</name>
</gene>
<dbReference type="Gene3D" id="3.40.50.1110">
    <property type="entry name" value="SGNH hydrolase"/>
    <property type="match status" value="1"/>
</dbReference>
<keyword evidence="3" id="KW-0964">Secreted</keyword>
<comment type="similarity">
    <text evidence="2">Belongs to the 'GDSL' lipolytic enzyme family.</text>
</comment>
<organism evidence="9 10">
    <name type="scientific">Deinandra increscens subsp. villosa</name>
    <dbReference type="NCBI Taxonomy" id="3103831"/>
    <lineage>
        <taxon>Eukaryota</taxon>
        <taxon>Viridiplantae</taxon>
        <taxon>Streptophyta</taxon>
        <taxon>Embryophyta</taxon>
        <taxon>Tracheophyta</taxon>
        <taxon>Spermatophyta</taxon>
        <taxon>Magnoliopsida</taxon>
        <taxon>eudicotyledons</taxon>
        <taxon>Gunneridae</taxon>
        <taxon>Pentapetalae</taxon>
        <taxon>asterids</taxon>
        <taxon>campanulids</taxon>
        <taxon>Asterales</taxon>
        <taxon>Asteraceae</taxon>
        <taxon>Asteroideae</taxon>
        <taxon>Heliantheae alliance</taxon>
        <taxon>Madieae</taxon>
        <taxon>Madiinae</taxon>
        <taxon>Deinandra</taxon>
    </lineage>
</organism>
<reference evidence="9 10" key="1">
    <citation type="submission" date="2024-04" db="EMBL/GenBank/DDBJ databases">
        <title>The reference genome of an endangered Asteraceae, Deinandra increscens subsp. villosa, native to the Central Coast of California.</title>
        <authorList>
            <person name="Guilliams M."/>
            <person name="Hasenstab-Lehman K."/>
            <person name="Meyer R."/>
            <person name="Mcevoy S."/>
        </authorList>
    </citation>
    <scope>NUCLEOTIDE SEQUENCE [LARGE SCALE GENOMIC DNA]</scope>
    <source>
        <tissue evidence="9">Leaf</tissue>
    </source>
</reference>
<dbReference type="GO" id="GO:0005576">
    <property type="term" value="C:extracellular region"/>
    <property type="evidence" value="ECO:0007669"/>
    <property type="project" value="UniProtKB-SubCell"/>
</dbReference>
<dbReference type="AlphaFoldDB" id="A0AAP0D9M7"/>
<keyword evidence="5" id="KW-0378">Hydrolase</keyword>
<keyword evidence="7" id="KW-0443">Lipid metabolism</keyword>
<dbReference type="EMBL" id="JBCNJP010000014">
    <property type="protein sequence ID" value="KAK9068943.1"/>
    <property type="molecule type" value="Genomic_DNA"/>
</dbReference>
<comment type="subcellular location">
    <subcellularLocation>
        <location evidence="1">Secreted</location>
    </subcellularLocation>
</comment>
<dbReference type="InterPro" id="IPR051238">
    <property type="entry name" value="GDSL_esterase/lipase"/>
</dbReference>
<dbReference type="Proteomes" id="UP001408789">
    <property type="component" value="Unassembled WGS sequence"/>
</dbReference>
<proteinExistence type="inferred from homology"/>
<feature type="chain" id="PRO_5042980162" description="GDSL esterase/lipase" evidence="8">
    <location>
        <begin position="23"/>
        <end position="91"/>
    </location>
</feature>
<dbReference type="PANTHER" id="PTHR45650:SF8">
    <property type="entry name" value="GDSL ESTERASE_LIPASE"/>
    <property type="match status" value="1"/>
</dbReference>
<accession>A0AAP0D9M7</accession>
<evidence type="ECO:0000313" key="10">
    <source>
        <dbReference type="Proteomes" id="UP001408789"/>
    </source>
</evidence>
<evidence type="ECO:0000256" key="7">
    <source>
        <dbReference type="ARBA" id="ARBA00023098"/>
    </source>
</evidence>
<dbReference type="GO" id="GO:0016787">
    <property type="term" value="F:hydrolase activity"/>
    <property type="evidence" value="ECO:0007669"/>
    <property type="project" value="UniProtKB-KW"/>
</dbReference>
<evidence type="ECO:0000313" key="9">
    <source>
        <dbReference type="EMBL" id="KAK9068943.1"/>
    </source>
</evidence>
<evidence type="ECO:0008006" key="11">
    <source>
        <dbReference type="Google" id="ProtNLM"/>
    </source>
</evidence>
<evidence type="ECO:0000256" key="1">
    <source>
        <dbReference type="ARBA" id="ARBA00004613"/>
    </source>
</evidence>
<evidence type="ECO:0000256" key="3">
    <source>
        <dbReference type="ARBA" id="ARBA00022525"/>
    </source>
</evidence>
<sequence length="91" mass="9720">MLIAKVILFCVYVSVRLSKSDGGLILQKNVSVSAVFVFGDSFADQGNNNYINTLAKANFPPYGADFMGGTPTGRFSNGKTLSDFLGTLLAF</sequence>
<keyword evidence="6" id="KW-0442">Lipid degradation</keyword>
<keyword evidence="10" id="KW-1185">Reference proteome</keyword>
<evidence type="ECO:0000256" key="8">
    <source>
        <dbReference type="SAM" id="SignalP"/>
    </source>
</evidence>
<comment type="caution">
    <text evidence="9">The sequence shown here is derived from an EMBL/GenBank/DDBJ whole genome shotgun (WGS) entry which is preliminary data.</text>
</comment>
<evidence type="ECO:0000256" key="4">
    <source>
        <dbReference type="ARBA" id="ARBA00022729"/>
    </source>
</evidence>
<protein>
    <recommendedName>
        <fullName evidence="11">GDSL esterase/lipase</fullName>
    </recommendedName>
</protein>
<dbReference type="InterPro" id="IPR036514">
    <property type="entry name" value="SGNH_hydro_sf"/>
</dbReference>
<evidence type="ECO:0000256" key="5">
    <source>
        <dbReference type="ARBA" id="ARBA00022801"/>
    </source>
</evidence>
<evidence type="ECO:0000256" key="6">
    <source>
        <dbReference type="ARBA" id="ARBA00022963"/>
    </source>
</evidence>